<accession>A0A915KMJ1</accession>
<protein>
    <submittedName>
        <fullName evidence="2">Uncharacterized protein</fullName>
    </submittedName>
</protein>
<name>A0A915KMJ1_ROMCU</name>
<proteinExistence type="predicted"/>
<evidence type="ECO:0000313" key="2">
    <source>
        <dbReference type="WBParaSite" id="nRc.2.0.1.t39664-RA"/>
    </source>
</evidence>
<dbReference type="Proteomes" id="UP000887565">
    <property type="component" value="Unplaced"/>
</dbReference>
<sequence>MMMTNSSL</sequence>
<keyword evidence="1" id="KW-1185">Reference proteome</keyword>
<dbReference type="WBParaSite" id="nRc.2.0.1.t39664-RA">
    <property type="protein sequence ID" value="nRc.2.0.1.t39664-RA"/>
    <property type="gene ID" value="nRc.2.0.1.g39664"/>
</dbReference>
<reference evidence="2" key="1">
    <citation type="submission" date="2022-11" db="UniProtKB">
        <authorList>
            <consortium name="WormBaseParasite"/>
        </authorList>
    </citation>
    <scope>IDENTIFICATION</scope>
</reference>
<evidence type="ECO:0000313" key="1">
    <source>
        <dbReference type="Proteomes" id="UP000887565"/>
    </source>
</evidence>
<organism evidence="1 2">
    <name type="scientific">Romanomermis culicivorax</name>
    <name type="common">Nematode worm</name>
    <dbReference type="NCBI Taxonomy" id="13658"/>
    <lineage>
        <taxon>Eukaryota</taxon>
        <taxon>Metazoa</taxon>
        <taxon>Ecdysozoa</taxon>
        <taxon>Nematoda</taxon>
        <taxon>Enoplea</taxon>
        <taxon>Dorylaimia</taxon>
        <taxon>Mermithida</taxon>
        <taxon>Mermithoidea</taxon>
        <taxon>Mermithidae</taxon>
        <taxon>Romanomermis</taxon>
    </lineage>
</organism>